<dbReference type="AlphaFoldDB" id="A0A381J4N9"/>
<keyword evidence="1" id="KW-0472">Membrane</keyword>
<feature type="transmembrane region" description="Helical" evidence="1">
    <location>
        <begin position="29"/>
        <end position="49"/>
    </location>
</feature>
<protein>
    <submittedName>
        <fullName evidence="2">Uncharacterized protein</fullName>
    </submittedName>
</protein>
<dbReference type="RefSeq" id="WP_115640102.1">
    <property type="nucleotide sequence ID" value="NZ_UFWZ01000001.1"/>
</dbReference>
<proteinExistence type="predicted"/>
<keyword evidence="3" id="KW-1185">Reference proteome</keyword>
<dbReference type="EMBL" id="UFWZ01000001">
    <property type="protein sequence ID" value="SUY45339.1"/>
    <property type="molecule type" value="Genomic_DNA"/>
</dbReference>
<keyword evidence="1" id="KW-0812">Transmembrane</keyword>
<accession>A0A381J4N9</accession>
<keyword evidence="1" id="KW-1133">Transmembrane helix</keyword>
<evidence type="ECO:0000313" key="3">
    <source>
        <dbReference type="Proteomes" id="UP000254664"/>
    </source>
</evidence>
<evidence type="ECO:0000313" key="2">
    <source>
        <dbReference type="EMBL" id="SUY45339.1"/>
    </source>
</evidence>
<organism evidence="2 3">
    <name type="scientific">Clostridium putrefaciens</name>
    <dbReference type="NCBI Taxonomy" id="99675"/>
    <lineage>
        <taxon>Bacteria</taxon>
        <taxon>Bacillati</taxon>
        <taxon>Bacillota</taxon>
        <taxon>Clostridia</taxon>
        <taxon>Eubacteriales</taxon>
        <taxon>Clostridiaceae</taxon>
        <taxon>Clostridium</taxon>
    </lineage>
</organism>
<sequence>MKRGIKKLLGIATVPIVWGAFVDLKYGEIASFITRVICVTAIGYLIVFVSNKGKVILNKNR</sequence>
<name>A0A381J4N9_9CLOT</name>
<reference evidence="2 3" key="1">
    <citation type="submission" date="2018-06" db="EMBL/GenBank/DDBJ databases">
        <authorList>
            <consortium name="Pathogen Informatics"/>
            <person name="Doyle S."/>
        </authorList>
    </citation>
    <scope>NUCLEOTIDE SEQUENCE [LARGE SCALE GENOMIC DNA]</scope>
    <source>
        <strain evidence="2 3">NCTC9836</strain>
    </source>
</reference>
<gene>
    <name evidence="2" type="ORF">NCTC9836_00240</name>
</gene>
<dbReference type="OrthoDB" id="1935657at2"/>
<dbReference type="Proteomes" id="UP000254664">
    <property type="component" value="Unassembled WGS sequence"/>
</dbReference>
<evidence type="ECO:0000256" key="1">
    <source>
        <dbReference type="SAM" id="Phobius"/>
    </source>
</evidence>